<evidence type="ECO:0000313" key="2">
    <source>
        <dbReference type="EMBL" id="CAB3774824.1"/>
    </source>
</evidence>
<dbReference type="InterPro" id="IPR052742">
    <property type="entry name" value="Mito_N-acetyltransferase"/>
</dbReference>
<sequence length="186" mass="20779">MQIISSLTHASSDKSSTMRHYVTDELSVRLASVTDMPRIWPIWRQIVACGETHPYPRDSNQTDAIALWFKPPLSAVYIAEQAGEVVAAMQTKPMRYGNGDHIANFDLMVSARHRSQGIGRTLSTYVIDATRRDGYAAMEAYAVVESNVQAVRLWRSLGFQILATVPAAFRHPTFGLVAVHHMHMPL</sequence>
<accession>A0A6J5F8J3</accession>
<gene>
    <name evidence="2" type="ORF">LMG29542_08206</name>
</gene>
<reference evidence="2 3" key="1">
    <citation type="submission" date="2020-04" db="EMBL/GenBank/DDBJ databases">
        <authorList>
            <person name="De Canck E."/>
        </authorList>
    </citation>
    <scope>NUCLEOTIDE SEQUENCE [LARGE SCALE GENOMIC DNA]</scope>
    <source>
        <strain evidence="2 3">LMG 29542</strain>
    </source>
</reference>
<dbReference type="PANTHER" id="PTHR43138:SF1">
    <property type="entry name" value="N-ACETYLTRANSFERASE ACA1"/>
    <property type="match status" value="1"/>
</dbReference>
<protein>
    <recommendedName>
        <fullName evidence="1">N-acetyltransferase domain-containing protein</fullName>
    </recommendedName>
</protein>
<dbReference type="InterPro" id="IPR016181">
    <property type="entry name" value="Acyl_CoA_acyltransferase"/>
</dbReference>
<dbReference type="GO" id="GO:0016747">
    <property type="term" value="F:acyltransferase activity, transferring groups other than amino-acyl groups"/>
    <property type="evidence" value="ECO:0007669"/>
    <property type="project" value="InterPro"/>
</dbReference>
<evidence type="ECO:0000259" key="1">
    <source>
        <dbReference type="PROSITE" id="PS51186"/>
    </source>
</evidence>
<dbReference type="CDD" id="cd04301">
    <property type="entry name" value="NAT_SF"/>
    <property type="match status" value="1"/>
</dbReference>
<organism evidence="2 3">
    <name type="scientific">Paraburkholderia humisilvae</name>
    <dbReference type="NCBI Taxonomy" id="627669"/>
    <lineage>
        <taxon>Bacteria</taxon>
        <taxon>Pseudomonadati</taxon>
        <taxon>Pseudomonadota</taxon>
        <taxon>Betaproteobacteria</taxon>
        <taxon>Burkholderiales</taxon>
        <taxon>Burkholderiaceae</taxon>
        <taxon>Paraburkholderia</taxon>
    </lineage>
</organism>
<proteinExistence type="predicted"/>
<name>A0A6J5F8J3_9BURK</name>
<dbReference type="Gene3D" id="3.40.630.30">
    <property type="match status" value="1"/>
</dbReference>
<dbReference type="PROSITE" id="PS51186">
    <property type="entry name" value="GNAT"/>
    <property type="match status" value="1"/>
</dbReference>
<dbReference type="RefSeq" id="WP_175233288.1">
    <property type="nucleotide sequence ID" value="NZ_CADIKH010000180.1"/>
</dbReference>
<dbReference type="Pfam" id="PF00583">
    <property type="entry name" value="Acetyltransf_1"/>
    <property type="match status" value="1"/>
</dbReference>
<dbReference type="InterPro" id="IPR000182">
    <property type="entry name" value="GNAT_dom"/>
</dbReference>
<dbReference type="EMBL" id="CADIKH010000180">
    <property type="protein sequence ID" value="CAB3774824.1"/>
    <property type="molecule type" value="Genomic_DNA"/>
</dbReference>
<keyword evidence="3" id="KW-1185">Reference proteome</keyword>
<dbReference type="AlphaFoldDB" id="A0A6J5F8J3"/>
<dbReference type="Proteomes" id="UP000494363">
    <property type="component" value="Unassembled WGS sequence"/>
</dbReference>
<feature type="domain" description="N-acetyltransferase" evidence="1">
    <location>
        <begin position="26"/>
        <end position="186"/>
    </location>
</feature>
<dbReference type="PANTHER" id="PTHR43138">
    <property type="entry name" value="ACETYLTRANSFERASE, GNAT FAMILY"/>
    <property type="match status" value="1"/>
</dbReference>
<evidence type="ECO:0000313" key="3">
    <source>
        <dbReference type="Proteomes" id="UP000494363"/>
    </source>
</evidence>
<dbReference type="SUPFAM" id="SSF55729">
    <property type="entry name" value="Acyl-CoA N-acyltransferases (Nat)"/>
    <property type="match status" value="1"/>
</dbReference>